<organism evidence="1 2">
    <name type="scientific">Camellia lanceoleosa</name>
    <dbReference type="NCBI Taxonomy" id="1840588"/>
    <lineage>
        <taxon>Eukaryota</taxon>
        <taxon>Viridiplantae</taxon>
        <taxon>Streptophyta</taxon>
        <taxon>Embryophyta</taxon>
        <taxon>Tracheophyta</taxon>
        <taxon>Spermatophyta</taxon>
        <taxon>Magnoliopsida</taxon>
        <taxon>eudicotyledons</taxon>
        <taxon>Gunneridae</taxon>
        <taxon>Pentapetalae</taxon>
        <taxon>asterids</taxon>
        <taxon>Ericales</taxon>
        <taxon>Theaceae</taxon>
        <taxon>Camellia</taxon>
    </lineage>
</organism>
<dbReference type="EMBL" id="CM045766">
    <property type="protein sequence ID" value="KAI8003378.1"/>
    <property type="molecule type" value="Genomic_DNA"/>
</dbReference>
<protein>
    <submittedName>
        <fullName evidence="1">Receptor-like protein EIX2</fullName>
    </submittedName>
</protein>
<evidence type="ECO:0000313" key="1">
    <source>
        <dbReference type="EMBL" id="KAI8003378.1"/>
    </source>
</evidence>
<proteinExistence type="predicted"/>
<keyword evidence="2" id="KW-1185">Reference proteome</keyword>
<accession>A0ACC0GQ98</accession>
<name>A0ACC0GQ98_9ERIC</name>
<reference evidence="1 2" key="1">
    <citation type="journal article" date="2022" name="Plant J.">
        <title>Chromosome-level genome of Camellia lanceoleosa provides a valuable resource for understanding genome evolution and self-incompatibility.</title>
        <authorList>
            <person name="Gong W."/>
            <person name="Xiao S."/>
            <person name="Wang L."/>
            <person name="Liao Z."/>
            <person name="Chang Y."/>
            <person name="Mo W."/>
            <person name="Hu G."/>
            <person name="Li W."/>
            <person name="Zhao G."/>
            <person name="Zhu H."/>
            <person name="Hu X."/>
            <person name="Ji K."/>
            <person name="Xiang X."/>
            <person name="Song Q."/>
            <person name="Yuan D."/>
            <person name="Jin S."/>
            <person name="Zhang L."/>
        </authorList>
    </citation>
    <scope>NUCLEOTIDE SEQUENCE [LARGE SCALE GENOMIC DNA]</scope>
    <source>
        <strain evidence="1">SQ_2022a</strain>
    </source>
</reference>
<sequence>MDLSMNNLTGTIPEELSLLDNPYIYVGNSQLCGAFVPKKCSGDGYSQPLLTSTSHEETYEEDESKKVWFYLVIMSGYATGLWGVNWGFVVQEEIETCLFSIR</sequence>
<dbReference type="Proteomes" id="UP001060215">
    <property type="component" value="Chromosome 9"/>
</dbReference>
<evidence type="ECO:0000313" key="2">
    <source>
        <dbReference type="Proteomes" id="UP001060215"/>
    </source>
</evidence>
<comment type="caution">
    <text evidence="1">The sequence shown here is derived from an EMBL/GenBank/DDBJ whole genome shotgun (WGS) entry which is preliminary data.</text>
</comment>
<gene>
    <name evidence="1" type="ORF">LOK49_LG08G00674</name>
</gene>